<dbReference type="Proteomes" id="UP000013776">
    <property type="component" value="Unassembled WGS sequence"/>
</dbReference>
<dbReference type="GO" id="GO:0016020">
    <property type="term" value="C:membrane"/>
    <property type="evidence" value="ECO:0007669"/>
    <property type="project" value="TreeGrafter"/>
</dbReference>
<gene>
    <name evidence="2" type="ORF">TAPDE_003375</name>
</gene>
<dbReference type="Gene3D" id="1.20.120.1630">
    <property type="match status" value="1"/>
</dbReference>
<dbReference type="PANTHER" id="PTHR32251:SF23">
    <property type="entry name" value="3-OXO-5-ALPHA-STEROID 4-DEHYDROGENASE (DUF1295)"/>
    <property type="match status" value="1"/>
</dbReference>
<feature type="transmembrane region" description="Helical" evidence="1">
    <location>
        <begin position="160"/>
        <end position="187"/>
    </location>
</feature>
<comment type="caution">
    <text evidence="2">The sequence shown here is derived from an EMBL/GenBank/DDBJ whole genome shotgun (WGS) entry which is preliminary data.</text>
</comment>
<dbReference type="eggNOG" id="KOG4650">
    <property type="taxonomic scope" value="Eukaryota"/>
</dbReference>
<organism evidence="2 3">
    <name type="scientific">Taphrina deformans (strain PYCC 5710 / ATCC 11124 / CBS 356.35 / IMI 108563 / JCM 9778 / NBRC 8474)</name>
    <name type="common">Peach leaf curl fungus</name>
    <name type="synonym">Lalaria deformans</name>
    <dbReference type="NCBI Taxonomy" id="1097556"/>
    <lineage>
        <taxon>Eukaryota</taxon>
        <taxon>Fungi</taxon>
        <taxon>Dikarya</taxon>
        <taxon>Ascomycota</taxon>
        <taxon>Taphrinomycotina</taxon>
        <taxon>Taphrinomycetes</taxon>
        <taxon>Taphrinales</taxon>
        <taxon>Taphrinaceae</taxon>
        <taxon>Taphrina</taxon>
    </lineage>
</organism>
<keyword evidence="3" id="KW-1185">Reference proteome</keyword>
<keyword evidence="1" id="KW-0812">Transmembrane</keyword>
<evidence type="ECO:0000313" key="3">
    <source>
        <dbReference type="Proteomes" id="UP000013776"/>
    </source>
</evidence>
<dbReference type="OrthoDB" id="201504at2759"/>
<sequence>MAFPGLPVLYDVQDAADWTKTIAPFIGQFWEIERVFYGELSPWRYFVTTNPIVSWIHLFLFWVTLSFTLSLVTGNYSWVDRFWSIIPTSYTTLLFVRGYFSGSDINGLLHARFVIVWGMQCLWSVRLTRNYFRKGGYAAGSQDYRWEYVRSRIGTAAFHGLNLVFIAFLQNVLLALLPLPAYVVFLVGKEVPLNWRDALFLEVVLFALVGQLRSDDLQLRYQTSKARHAAGTATFDDTYREFSLPQLDRGFVTAEFWRVSRHPAFFLEQVVWAGFYLWAASTTGVYLNHAILGCLAYVALFQCSTRLTEHISASKYPAYVRYQRTVPMLCPLPFMTWHEAREAKLEREQERERVGGKKEI</sequence>
<evidence type="ECO:0000256" key="1">
    <source>
        <dbReference type="SAM" id="Phobius"/>
    </source>
</evidence>
<dbReference type="Pfam" id="PF06966">
    <property type="entry name" value="DUF1295"/>
    <property type="match status" value="1"/>
</dbReference>
<name>R4XCA8_TAPDE</name>
<dbReference type="VEuPathDB" id="FungiDB:TAPDE_003375"/>
<feature type="transmembrane region" description="Helical" evidence="1">
    <location>
        <begin position="52"/>
        <end position="70"/>
    </location>
</feature>
<accession>R4XCA8</accession>
<dbReference type="AlphaFoldDB" id="R4XCA8"/>
<protein>
    <submittedName>
        <fullName evidence="2">Steroid oxidoreductase superfamily protein</fullName>
    </submittedName>
</protein>
<dbReference type="EMBL" id="CAHR02000130">
    <property type="protein sequence ID" value="CCG83210.1"/>
    <property type="molecule type" value="Genomic_DNA"/>
</dbReference>
<keyword evidence="1" id="KW-1133">Transmembrane helix</keyword>
<keyword evidence="1" id="KW-0472">Membrane</keyword>
<evidence type="ECO:0000313" key="2">
    <source>
        <dbReference type="EMBL" id="CCG83210.1"/>
    </source>
</evidence>
<dbReference type="PANTHER" id="PTHR32251">
    <property type="entry name" value="3-OXO-5-ALPHA-STEROID 4-DEHYDROGENASE"/>
    <property type="match status" value="1"/>
</dbReference>
<dbReference type="InterPro" id="IPR010721">
    <property type="entry name" value="UstE-like"/>
</dbReference>
<reference evidence="2 3" key="1">
    <citation type="journal article" date="2013" name="MBio">
        <title>Genome sequencing of the plant pathogen Taphrina deformans, the causal agent of peach leaf curl.</title>
        <authorList>
            <person name="Cisse O.H."/>
            <person name="Almeida J.M.G.C.F."/>
            <person name="Fonseca A."/>
            <person name="Kumar A.A."/>
            <person name="Salojaervi J."/>
            <person name="Overmyer K."/>
            <person name="Hauser P.M."/>
            <person name="Pagni M."/>
        </authorList>
    </citation>
    <scope>NUCLEOTIDE SEQUENCE [LARGE SCALE GENOMIC DNA]</scope>
    <source>
        <strain evidence="3">PYCC 5710 / ATCC 11124 / CBS 356.35 / IMI 108563 / JCM 9778 / NBRC 8474</strain>
    </source>
</reference>
<proteinExistence type="predicted"/>